<name>A0A0M0BNY8_9ARCH</name>
<organism evidence="10 11">
    <name type="scientific">miscellaneous Crenarchaeota group-15 archaeon DG-45</name>
    <dbReference type="NCBI Taxonomy" id="1685127"/>
    <lineage>
        <taxon>Archaea</taxon>
        <taxon>Candidatus Bathyarchaeota</taxon>
        <taxon>MCG-15</taxon>
    </lineage>
</organism>
<dbReference type="InterPro" id="IPR006133">
    <property type="entry name" value="DNA-dir_DNA_pol_B_exonuc"/>
</dbReference>
<dbReference type="AlphaFoldDB" id="A0A0M0BNY8"/>
<dbReference type="InterPro" id="IPR023211">
    <property type="entry name" value="DNA_pol_palm_dom_sf"/>
</dbReference>
<evidence type="ECO:0000256" key="1">
    <source>
        <dbReference type="ARBA" id="ARBA00005755"/>
    </source>
</evidence>
<dbReference type="InterPro" id="IPR042087">
    <property type="entry name" value="DNA_pol_B_thumb"/>
</dbReference>
<evidence type="ECO:0000259" key="8">
    <source>
        <dbReference type="Pfam" id="PF00136"/>
    </source>
</evidence>
<evidence type="ECO:0000256" key="5">
    <source>
        <dbReference type="ARBA" id="ARBA00023125"/>
    </source>
</evidence>
<proteinExistence type="inferred from homology"/>
<evidence type="ECO:0000313" key="10">
    <source>
        <dbReference type="EMBL" id="KON30021.1"/>
    </source>
</evidence>
<dbReference type="InterPro" id="IPR012337">
    <property type="entry name" value="RNaseH-like_sf"/>
</dbReference>
<feature type="domain" description="DNA-directed DNA polymerase family B exonuclease" evidence="9">
    <location>
        <begin position="133"/>
        <end position="312"/>
    </location>
</feature>
<dbReference type="FunFam" id="1.10.287.690:FF:000011">
    <property type="entry name" value="DNA polymerase"/>
    <property type="match status" value="1"/>
</dbReference>
<dbReference type="InterPro" id="IPR036397">
    <property type="entry name" value="RNaseH_sf"/>
</dbReference>
<dbReference type="GO" id="GO:0003677">
    <property type="term" value="F:DNA binding"/>
    <property type="evidence" value="ECO:0007669"/>
    <property type="project" value="UniProtKB-KW"/>
</dbReference>
<comment type="catalytic activity">
    <reaction evidence="6 7">
        <text>DNA(n) + a 2'-deoxyribonucleoside 5'-triphosphate = DNA(n+1) + diphosphate</text>
        <dbReference type="Rhea" id="RHEA:22508"/>
        <dbReference type="Rhea" id="RHEA-COMP:17339"/>
        <dbReference type="Rhea" id="RHEA-COMP:17340"/>
        <dbReference type="ChEBI" id="CHEBI:33019"/>
        <dbReference type="ChEBI" id="CHEBI:61560"/>
        <dbReference type="ChEBI" id="CHEBI:173112"/>
        <dbReference type="EC" id="2.7.7.7"/>
    </reaction>
</comment>
<dbReference type="SUPFAM" id="SSF56672">
    <property type="entry name" value="DNA/RNA polymerases"/>
    <property type="match status" value="1"/>
</dbReference>
<evidence type="ECO:0000313" key="11">
    <source>
        <dbReference type="Proteomes" id="UP000037210"/>
    </source>
</evidence>
<dbReference type="SMART" id="SM00486">
    <property type="entry name" value="POLBc"/>
    <property type="match status" value="1"/>
</dbReference>
<protein>
    <recommendedName>
        <fullName evidence="7">DNA polymerase</fullName>
        <ecNumber evidence="7">2.7.7.7</ecNumber>
    </recommendedName>
</protein>
<comment type="caution">
    <text evidence="10">The sequence shown here is derived from an EMBL/GenBank/DDBJ whole genome shotgun (WGS) entry which is preliminary data.</text>
</comment>
<dbReference type="InterPro" id="IPR017964">
    <property type="entry name" value="DNA-dir_DNA_pol_B_CS"/>
</dbReference>
<dbReference type="PANTHER" id="PTHR10322">
    <property type="entry name" value="DNA POLYMERASE CATALYTIC SUBUNIT"/>
    <property type="match status" value="1"/>
</dbReference>
<dbReference type="SUPFAM" id="SSF53098">
    <property type="entry name" value="Ribonuclease H-like"/>
    <property type="match status" value="1"/>
</dbReference>
<dbReference type="Pfam" id="PF00136">
    <property type="entry name" value="DNA_pol_B"/>
    <property type="match status" value="1"/>
</dbReference>
<dbReference type="GO" id="GO:0000166">
    <property type="term" value="F:nucleotide binding"/>
    <property type="evidence" value="ECO:0007669"/>
    <property type="project" value="InterPro"/>
</dbReference>
<keyword evidence="3 7" id="KW-0548">Nucleotidyltransferase</keyword>
<dbReference type="EMBL" id="LFWZ01000044">
    <property type="protein sequence ID" value="KON30021.1"/>
    <property type="molecule type" value="Genomic_DNA"/>
</dbReference>
<dbReference type="InterPro" id="IPR006172">
    <property type="entry name" value="DNA-dir_DNA_pol_B"/>
</dbReference>
<accession>A0A0M0BNY8</accession>
<gene>
    <name evidence="10" type="ORF">AC482_04955</name>
</gene>
<dbReference type="EC" id="2.7.7.7" evidence="7"/>
<dbReference type="Gene3D" id="3.90.1600.10">
    <property type="entry name" value="Palm domain of DNA polymerase"/>
    <property type="match status" value="1"/>
</dbReference>
<dbReference type="InterPro" id="IPR043502">
    <property type="entry name" value="DNA/RNA_pol_sf"/>
</dbReference>
<keyword evidence="2 7" id="KW-0808">Transferase</keyword>
<dbReference type="NCBIfam" id="NF004417">
    <property type="entry name" value="PRK05761.1-3"/>
    <property type="match status" value="1"/>
</dbReference>
<evidence type="ECO:0000256" key="2">
    <source>
        <dbReference type="ARBA" id="ARBA00022679"/>
    </source>
</evidence>
<evidence type="ECO:0000259" key="9">
    <source>
        <dbReference type="Pfam" id="PF03104"/>
    </source>
</evidence>
<evidence type="ECO:0000256" key="7">
    <source>
        <dbReference type="RuleBase" id="RU000442"/>
    </source>
</evidence>
<sequence length="853" mass="96605">MRVAAVELGDGEEEIIPGGRMAPDDLPTSYLLSAGYDGKAEKAFLRLYEPTSQQIYLWYDDTNHLPYCISKASPEELRKNKGLVGYPGFLSLEEEEKFDALRGEAVKVTKILASNPLAIGGQGRSGIRYVIGDSWESHIRYYQNYIYDRGLVPGMPYRVEGGRLVEEKYALPDDVAGRMDAIFAEEEAEFREHMREWARLLQCPVPPLRRVAVDIEVYTSVANRIPNPDEAPEPVIAVSFVSSDGLRRVLLLNEAGEAELPVVDGAEVVFHADERALIEEIFRVLNEYPIVLTFNGDNFDLRYLRRRAQNLAFPLEEIPITQGRRFTFLRNGLHIDLYRFFLNRSIQIYAFGNRYRENNLDDVASTVIGKRKLEIGDISGLSLDELARYCLRDAEITYELTSFSDDLVMKLMVILTRISRMTMEDVTRMGVSRWILALMEHEHRRRGWLIPNAEDIIEAKGGTTTEAIIKGKKYLGAIVRSPKPGVHFDVTVLDFASLYPSAIRNWNLSYETILCGHPECRGKVVPGTSHWVCTRRRGLTSLLIGSLRDLRVRWYKPLSRDPGRSEGERTFYDIVQSALKVFLNASYGVFGAESFPLYCPPLAESTAAIGRYAMTQTVDASRKLGIEVIYGDTDSVFLDQPTTAQIQKLVGWAEDELGIEMDVDKVYRYAIFSKRKKNYLGVYPDGSVDIKGLTGKKRHIPPLLKEAFLRLTGILGGVKSIEDIPGAKEDIRDLVESVHARLQGRDFDLNELAFSVMLGRKLSSYETNPQHVKAAKMLRERGRTLDIGDIISYVVTQGGVKPVQLASRRDVDVDKYVEYLESMFEQLLDALDMDFDELVGRPRETTLDSFFTR</sequence>
<dbReference type="Gene3D" id="3.30.420.10">
    <property type="entry name" value="Ribonuclease H-like superfamily/Ribonuclease H"/>
    <property type="match status" value="1"/>
</dbReference>
<evidence type="ECO:0000256" key="3">
    <source>
        <dbReference type="ARBA" id="ARBA00022695"/>
    </source>
</evidence>
<keyword evidence="5 7" id="KW-0238">DNA-binding</keyword>
<feature type="domain" description="DNA-directed DNA polymerase family B multifunctional" evidence="8">
    <location>
        <begin position="429"/>
        <end position="803"/>
    </location>
</feature>
<dbReference type="GO" id="GO:0006261">
    <property type="term" value="P:DNA-templated DNA replication"/>
    <property type="evidence" value="ECO:0007669"/>
    <property type="project" value="TreeGrafter"/>
</dbReference>
<dbReference type="Proteomes" id="UP000037210">
    <property type="component" value="Unassembled WGS sequence"/>
</dbReference>
<dbReference type="Gene3D" id="1.10.132.60">
    <property type="entry name" value="DNA polymerase family B, C-terminal domain"/>
    <property type="match status" value="1"/>
</dbReference>
<dbReference type="InterPro" id="IPR050240">
    <property type="entry name" value="DNA_pol_type-B"/>
</dbReference>
<dbReference type="Pfam" id="PF03104">
    <property type="entry name" value="DNA_pol_B_exo1"/>
    <property type="match status" value="1"/>
</dbReference>
<dbReference type="GO" id="GO:0003887">
    <property type="term" value="F:DNA-directed DNA polymerase activity"/>
    <property type="evidence" value="ECO:0007669"/>
    <property type="project" value="UniProtKB-KW"/>
</dbReference>
<comment type="similarity">
    <text evidence="1 7">Belongs to the DNA polymerase type-B family.</text>
</comment>
<evidence type="ECO:0000256" key="6">
    <source>
        <dbReference type="ARBA" id="ARBA00049244"/>
    </source>
</evidence>
<dbReference type="PATRIC" id="fig|1685127.3.peg.1319"/>
<dbReference type="PRINTS" id="PR00106">
    <property type="entry name" value="DNAPOLB"/>
</dbReference>
<dbReference type="PANTHER" id="PTHR10322:SF20">
    <property type="entry name" value="DNA POLYMERASE 1"/>
    <property type="match status" value="1"/>
</dbReference>
<evidence type="ECO:0000256" key="4">
    <source>
        <dbReference type="ARBA" id="ARBA00022932"/>
    </source>
</evidence>
<reference evidence="10 11" key="1">
    <citation type="submission" date="2015-06" db="EMBL/GenBank/DDBJ databases">
        <title>New insights into the roles of widespread benthic archaea in carbon and nitrogen cycling.</title>
        <authorList>
            <person name="Lazar C.S."/>
            <person name="Baker B.J."/>
            <person name="Seitz K.W."/>
            <person name="Hyde A.S."/>
            <person name="Dick G.J."/>
            <person name="Hinrichs K.-U."/>
            <person name="Teske A.P."/>
        </authorList>
    </citation>
    <scope>NUCLEOTIDE SEQUENCE [LARGE SCALE GENOMIC DNA]</scope>
    <source>
        <strain evidence="10">DG-45</strain>
    </source>
</reference>
<dbReference type="InterPro" id="IPR006134">
    <property type="entry name" value="DNA-dir_DNA_pol_B_multi_dom"/>
</dbReference>
<keyword evidence="7" id="KW-0235">DNA replication</keyword>
<dbReference type="Gene3D" id="1.10.287.690">
    <property type="entry name" value="Helix hairpin bin"/>
    <property type="match status" value="1"/>
</dbReference>
<keyword evidence="4 7" id="KW-0239">DNA-directed DNA polymerase</keyword>
<dbReference type="PROSITE" id="PS00116">
    <property type="entry name" value="DNA_POLYMERASE_B"/>
    <property type="match status" value="1"/>
</dbReference>